<dbReference type="EMBL" id="CP116341">
    <property type="protein sequence ID" value="WOV83627.1"/>
    <property type="molecule type" value="Genomic_DNA"/>
</dbReference>
<feature type="domain" description="Methyltransferase type 11" evidence="1">
    <location>
        <begin position="37"/>
        <end position="131"/>
    </location>
</feature>
<keyword evidence="2" id="KW-0489">Methyltransferase</keyword>
<evidence type="ECO:0000313" key="3">
    <source>
        <dbReference type="Proteomes" id="UP001303532"/>
    </source>
</evidence>
<dbReference type="GO" id="GO:0032259">
    <property type="term" value="P:methylation"/>
    <property type="evidence" value="ECO:0007669"/>
    <property type="project" value="UniProtKB-KW"/>
</dbReference>
<organism evidence="2 3">
    <name type="scientific">Sporosarcina jeotgali</name>
    <dbReference type="NCBI Taxonomy" id="3020056"/>
    <lineage>
        <taxon>Bacteria</taxon>
        <taxon>Bacillati</taxon>
        <taxon>Bacillota</taxon>
        <taxon>Bacilli</taxon>
        <taxon>Bacillales</taxon>
        <taxon>Caryophanaceae</taxon>
        <taxon>Sporosarcina</taxon>
    </lineage>
</organism>
<dbReference type="Proteomes" id="UP001303532">
    <property type="component" value="Chromosome"/>
</dbReference>
<sequence length="205" mass="23324">MGTWFPKIYDAAMKPLEASQFKKIRRDLVEKAEGRVLEIGSGTGINFPYYKNALQVDAIEPNPSMSKRSDERLRCAQVPIQIHESGAESLPFADDTFDTVVATLVFCTIPEPLKALAEIQRVSKPGARLLFFEHVRMEPILLSKTQDFLNPLWEKICDGCQLNRDTLDLIKKSGIEVAKIESYYAKLFLYIEGINGMTEREKYDE</sequence>
<dbReference type="RefSeq" id="WP_323691319.1">
    <property type="nucleotide sequence ID" value="NZ_CP116341.1"/>
</dbReference>
<dbReference type="SUPFAM" id="SSF53335">
    <property type="entry name" value="S-adenosyl-L-methionine-dependent methyltransferases"/>
    <property type="match status" value="1"/>
</dbReference>
<dbReference type="Gene3D" id="3.40.50.150">
    <property type="entry name" value="Vaccinia Virus protein VP39"/>
    <property type="match status" value="1"/>
</dbReference>
<dbReference type="InterPro" id="IPR052356">
    <property type="entry name" value="Thiol_S-MT"/>
</dbReference>
<dbReference type="GO" id="GO:0008168">
    <property type="term" value="F:methyltransferase activity"/>
    <property type="evidence" value="ECO:0007669"/>
    <property type="project" value="UniProtKB-KW"/>
</dbReference>
<accession>A0ABZ0KUS7</accession>
<dbReference type="InterPro" id="IPR029063">
    <property type="entry name" value="SAM-dependent_MTases_sf"/>
</dbReference>
<evidence type="ECO:0000259" key="1">
    <source>
        <dbReference type="Pfam" id="PF08241"/>
    </source>
</evidence>
<gene>
    <name evidence="2" type="ORF">PGH26_12150</name>
</gene>
<proteinExistence type="predicted"/>
<protein>
    <submittedName>
        <fullName evidence="2">Class I SAM-dependent methyltransferase</fullName>
    </submittedName>
</protein>
<reference evidence="2 3" key="1">
    <citation type="submission" date="2023-01" db="EMBL/GenBank/DDBJ databases">
        <title>Sporosarcina sp. nov., isolated from Korean tranditional fermented seafood 'Jeotgal'.</title>
        <authorList>
            <person name="Yang A.-I."/>
        </authorList>
    </citation>
    <scope>NUCLEOTIDE SEQUENCE [LARGE SCALE GENOMIC DNA]</scope>
    <source>
        <strain evidence="2 3">B2O-1</strain>
    </source>
</reference>
<dbReference type="InterPro" id="IPR013216">
    <property type="entry name" value="Methyltransf_11"/>
</dbReference>
<evidence type="ECO:0000313" key="2">
    <source>
        <dbReference type="EMBL" id="WOV83627.1"/>
    </source>
</evidence>
<keyword evidence="3" id="KW-1185">Reference proteome</keyword>
<keyword evidence="2" id="KW-0808">Transferase</keyword>
<dbReference type="PANTHER" id="PTHR45036">
    <property type="entry name" value="METHYLTRANSFERASE LIKE 7B"/>
    <property type="match status" value="1"/>
</dbReference>
<dbReference type="Pfam" id="PF08241">
    <property type="entry name" value="Methyltransf_11"/>
    <property type="match status" value="1"/>
</dbReference>
<dbReference type="PANTHER" id="PTHR45036:SF1">
    <property type="entry name" value="METHYLTRANSFERASE LIKE 7A"/>
    <property type="match status" value="1"/>
</dbReference>
<dbReference type="CDD" id="cd02440">
    <property type="entry name" value="AdoMet_MTases"/>
    <property type="match status" value="1"/>
</dbReference>
<name>A0ABZ0KUS7_9BACL</name>